<protein>
    <submittedName>
        <fullName evidence="3">DUF4440 domain-containing protein</fullName>
    </submittedName>
</protein>
<dbReference type="Proteomes" id="UP000431684">
    <property type="component" value="Unassembled WGS sequence"/>
</dbReference>
<feature type="chain" id="PRO_5026072353" evidence="1">
    <location>
        <begin position="22"/>
        <end position="256"/>
    </location>
</feature>
<evidence type="ECO:0000256" key="1">
    <source>
        <dbReference type="SAM" id="SignalP"/>
    </source>
</evidence>
<dbReference type="Gene3D" id="3.10.450.50">
    <property type="match status" value="1"/>
</dbReference>
<dbReference type="Pfam" id="PF14534">
    <property type="entry name" value="DUF4440"/>
    <property type="match status" value="1"/>
</dbReference>
<evidence type="ECO:0000313" key="3">
    <source>
        <dbReference type="EMBL" id="MUI15413.1"/>
    </source>
</evidence>
<dbReference type="EMBL" id="WNWM01000002">
    <property type="protein sequence ID" value="MUI15413.1"/>
    <property type="molecule type" value="Genomic_DNA"/>
</dbReference>
<dbReference type="AlphaFoldDB" id="A0A6I3XLV0"/>
<organism evidence="3 4">
    <name type="scientific">Pseudoduganella dura</name>
    <dbReference type="NCBI Taxonomy" id="321982"/>
    <lineage>
        <taxon>Bacteria</taxon>
        <taxon>Pseudomonadati</taxon>
        <taxon>Pseudomonadota</taxon>
        <taxon>Betaproteobacteria</taxon>
        <taxon>Burkholderiales</taxon>
        <taxon>Oxalobacteraceae</taxon>
        <taxon>Telluria group</taxon>
        <taxon>Pseudoduganella</taxon>
    </lineage>
</organism>
<name>A0A6I3XLV0_9BURK</name>
<dbReference type="SUPFAM" id="SSF54427">
    <property type="entry name" value="NTF2-like"/>
    <property type="match status" value="1"/>
</dbReference>
<sequence>MSIIRAALAAIGFATPLLAFANPGLLAEVKAADAAYWKAYNSCDYAALDALTAENVEFYHDVAGSLTGRAALTDSVRKNICGDATLAIRRTAQEKDGQAYLLHRGPDVYGAVLTGRHEFTNSRNGGAAVPVGEALYTMLWLRENKGWKLSRALSYEHKPLQNPDTPAAVTLSAAELDRFAGSYSAKAQPVFVLKREGGNLTVDVGGRPWTLYPKSANTFFIKGRNIEVEFKPPVDGKIPGFIVREDGQQVDEGKRL</sequence>
<keyword evidence="1" id="KW-0732">Signal</keyword>
<comment type="caution">
    <text evidence="3">The sequence shown here is derived from an EMBL/GenBank/DDBJ whole genome shotgun (WGS) entry which is preliminary data.</text>
</comment>
<dbReference type="OrthoDB" id="119951at2"/>
<gene>
    <name evidence="3" type="ORF">GJV26_23585</name>
</gene>
<accession>A0A6I3XLV0</accession>
<keyword evidence="4" id="KW-1185">Reference proteome</keyword>
<feature type="domain" description="DUF4440" evidence="2">
    <location>
        <begin position="29"/>
        <end position="149"/>
    </location>
</feature>
<dbReference type="InterPro" id="IPR027843">
    <property type="entry name" value="DUF4440"/>
</dbReference>
<reference evidence="3 4" key="1">
    <citation type="submission" date="2019-11" db="EMBL/GenBank/DDBJ databases">
        <title>Draft Genome Sequences of Six Type Strains of the Genus Massilia.</title>
        <authorList>
            <person name="Miess H."/>
            <person name="Frediansyah A."/>
            <person name="Goeker M."/>
            <person name="Gross H."/>
        </authorList>
    </citation>
    <scope>NUCLEOTIDE SEQUENCE [LARGE SCALE GENOMIC DNA]</scope>
    <source>
        <strain evidence="3 4">DSM 17513</strain>
    </source>
</reference>
<proteinExistence type="predicted"/>
<evidence type="ECO:0000313" key="4">
    <source>
        <dbReference type="Proteomes" id="UP000431684"/>
    </source>
</evidence>
<dbReference type="InterPro" id="IPR032710">
    <property type="entry name" value="NTF2-like_dom_sf"/>
</dbReference>
<feature type="signal peptide" evidence="1">
    <location>
        <begin position="1"/>
        <end position="21"/>
    </location>
</feature>
<dbReference type="RefSeq" id="WP_155711110.1">
    <property type="nucleotide sequence ID" value="NZ_BMWU01000004.1"/>
</dbReference>
<evidence type="ECO:0000259" key="2">
    <source>
        <dbReference type="Pfam" id="PF14534"/>
    </source>
</evidence>